<dbReference type="EMBL" id="CAJNOG010000403">
    <property type="protein sequence ID" value="CAF1223594.1"/>
    <property type="molecule type" value="Genomic_DNA"/>
</dbReference>
<sequence length="2104" mass="243649">MVFAHLAVYFLNKYLGDYIENLDTKHLKISLWHGDLVLKNLSLKHDALANLDLPFNVATSYLHELSMHIPWQHIHTHPTKVHIDGVYLLLTPKTDIKYDRERDEQNQYESKMKEVHKIEQFRKQREEYQNSQKITKRKDTFFERLEIHILRNLELSISNFHIAFEDEVTKPECPFAFGITFNYIKLFTTNVEWEPLVEKEDAPVMYKVGELNKLSIYWNSNTKTRLEFKSEDIDDFLQINIIEHGSKSDKQLTYILQPLNIQAKLKIATASSEQHYVRPVVDAQVDLEQISFNIDRNQYSDLLDLLEFQDQMDLKSKFVKYYAMIGNEAIDKPSLRRWKFAYTAILHEEIHPRLSSYKWENIKSHRDRVREYHKVYFHILDGHNSKKQQHHAEELEKKIDVFNLIYIRRRTEIEIIKKKTEHKERSRWSRFTGLLKHDSRQENSEFTLDSAMIANEKKKLYDAIGYSEDKRSLNYPEEYVDIDLSVRLHMLELNVWSNINDNDTQFKVIATIVVPDAGLNFKRRPAKPAFLIIADLTTCQVFGVQQLGDNRPVLVEQRTQLEQKNLLHIEYETNPVDKPSDNRIQILLQSLAITYDAFTVNKIVDCFQPDKKRNLQGIKEVAYSTFDDVKYQSHFFFNYSLKNIQATDVDIDLQSSYFLLPENGIYQRGCTIMCLDFGHFTFKGGPSYSETEAEISSEDITVISDTPQSTYFPLKLKLEDIQLLYANQGSIIMVFSFIICMCCLDDDWYNARILRDSPFHLIKPISIYLNIHKCNYVDNMVLPAWKIDIQITDIDGRVSDTRMIGIVKLIQSIPLPELKKDDVETEIRVQTNTFKVNVPRKNMKKNIETVENMAHVQKILEEAASTEIDNQASKKIAKKNQIIELEATFELSRVNLLIEETTSELLQCVRPFVNISIISLVARTTMKTFDIDFDISLSDLNITHEQFLTTSNTSLRLVSIEHHPNQDNKHLISIQGLLTSSVNPSFDSAPYNSIENQARLHIAKPVLMLQLEPFVSIIQFKNNVMEKISQEQHQIPAKRSTQQQVIKKDSRTTIPTFRFEANLEGLRAIIGSEYSQILDINFQDLHFDALNSKEQTAVNIILADFYVYDSNPKARFHKIISQQGNEKQLLRMNLSLYNYPFKRRPAKPAFLIIADLTTCQVFGVQQIDDNRPVLVEQRTQLEQKNLLHIEYETNPVDKPSDNRIRIFLQSLAITYDAFTVNKIVDCFQPDKKRNLQGIKEVAYSTFDDVKYQSHFFFNYSLKNIQATDIDIDLQSSYFLLPENGIYQRGCTIMCLDFGHFTFKGGPSYSETEAEISSQDITVISDTPQSTYFPLNLKLEDIQLLYANQDDDWYNARILRDSPFHLIKPISIYLNIHKCNYVDNMVLPAWKIDIQITDIDGRVSDTRMISIVKLIQSIPLPELKKDDVETEIRVQTNTFKVNVPRKNMKKNIETVENMAQVQKMLEEAASTEIDNQASKKIAKKNQVIELEATFELSRVNLLIEETTSELLQYVRPFVNISIISLVARTTMKTFDIDFDISLTALNITHEQFLTTSNTSLRLVSIEHHPNQDNKHLISIQGLLTSSVNPSFDSAPYNSIENQARLHIAKPVLMLQLEPFVSIVQFKNNVMEKISQQQHHVPTKRSTPQQVVKKDSRTTIPTFRFEANLEGLRAIIGSEYSQILDINFQDLHFDALNSKEQTAVNIILADFYVYDSNPKARFHKIISQQGNEKQLLRMNLSLYNYPKKYQMTLDDVDCDLKLQLTKLNIIFLYKHIDLVLNIIDIWETKTSIQKPPSDPNQPSTVMKTMEKFQEQVLKLRLDAIFNAPSILIPINSSSNEGLFIDLGQLLIQTKFSDDPTCLLVEEQVITVKNLLTSRVHLSKTNEIVADINLLECAELHVLIDRLLYPDKVFDQSQISIKAYWDTIQFILAKDDYACIMKVSDENFSETIQQRASKPPSTKVQTGSTSKQEKVVVIDSKQPDGPITEQLRIDAKIKIIGLKLYLGDSKIRSRNTSRNENLKFVDLRLEICEAHFHQLSNSSYTAQAQIHGLILDDLREADRPNNVTRLIDRSSKVDSNTPILDVKLDCTPKDEQHSKGVQQGRRK</sequence>
<protein>
    <recommendedName>
        <fullName evidence="2">Chorein N-terminal domain-containing protein</fullName>
    </recommendedName>
</protein>
<evidence type="ECO:0000313" key="4">
    <source>
        <dbReference type="Proteomes" id="UP000663845"/>
    </source>
</evidence>
<gene>
    <name evidence="3" type="ORF">JYZ213_LOCUS28143</name>
</gene>
<proteinExistence type="predicted"/>
<keyword evidence="1" id="KW-0813">Transport</keyword>
<organism evidence="3 4">
    <name type="scientific">Adineta steineri</name>
    <dbReference type="NCBI Taxonomy" id="433720"/>
    <lineage>
        <taxon>Eukaryota</taxon>
        <taxon>Metazoa</taxon>
        <taxon>Spiralia</taxon>
        <taxon>Gnathifera</taxon>
        <taxon>Rotifera</taxon>
        <taxon>Eurotatoria</taxon>
        <taxon>Bdelloidea</taxon>
        <taxon>Adinetida</taxon>
        <taxon>Adinetidae</taxon>
        <taxon>Adineta</taxon>
    </lineage>
</organism>
<evidence type="ECO:0000259" key="2">
    <source>
        <dbReference type="Pfam" id="PF12624"/>
    </source>
</evidence>
<dbReference type="InterPro" id="IPR026847">
    <property type="entry name" value="VPS13"/>
</dbReference>
<name>A0A814Y264_9BILA</name>
<dbReference type="GO" id="GO:0006623">
    <property type="term" value="P:protein targeting to vacuole"/>
    <property type="evidence" value="ECO:0007669"/>
    <property type="project" value="TreeGrafter"/>
</dbReference>
<dbReference type="Proteomes" id="UP000663845">
    <property type="component" value="Unassembled WGS sequence"/>
</dbReference>
<reference evidence="3" key="1">
    <citation type="submission" date="2021-02" db="EMBL/GenBank/DDBJ databases">
        <authorList>
            <person name="Nowell W R."/>
        </authorList>
    </citation>
    <scope>NUCLEOTIDE SEQUENCE</scope>
</reference>
<dbReference type="PANTHER" id="PTHR16166">
    <property type="entry name" value="VACUOLAR PROTEIN SORTING-ASSOCIATED PROTEIN VPS13"/>
    <property type="match status" value="1"/>
</dbReference>
<evidence type="ECO:0000256" key="1">
    <source>
        <dbReference type="ARBA" id="ARBA00022448"/>
    </source>
</evidence>
<accession>A0A814Y264</accession>
<dbReference type="Pfam" id="PF12624">
    <property type="entry name" value="VPS13_N"/>
    <property type="match status" value="2"/>
</dbReference>
<dbReference type="GO" id="GO:0045053">
    <property type="term" value="P:protein retention in Golgi apparatus"/>
    <property type="evidence" value="ECO:0007669"/>
    <property type="project" value="TreeGrafter"/>
</dbReference>
<comment type="caution">
    <text evidence="3">The sequence shown here is derived from an EMBL/GenBank/DDBJ whole genome shotgun (WGS) entry which is preliminary data.</text>
</comment>
<dbReference type="PANTHER" id="PTHR16166:SF146">
    <property type="entry name" value="VACUOLAR PROTEIN SORTING-ASSOCIATED PROTEIN 13A-LIKE ISOFORM X1"/>
    <property type="match status" value="1"/>
</dbReference>
<feature type="domain" description="Chorein N-terminal" evidence="2">
    <location>
        <begin position="1071"/>
        <end position="1637"/>
    </location>
</feature>
<feature type="domain" description="Chorein N-terminal" evidence="2">
    <location>
        <begin position="2"/>
        <end position="1032"/>
    </location>
</feature>
<dbReference type="InterPro" id="IPR026854">
    <property type="entry name" value="VPS13_N"/>
</dbReference>
<evidence type="ECO:0000313" key="3">
    <source>
        <dbReference type="EMBL" id="CAF1223594.1"/>
    </source>
</evidence>